<dbReference type="Proteomes" id="UP000228945">
    <property type="component" value="Chromosome"/>
</dbReference>
<dbReference type="Pfam" id="PF16747">
    <property type="entry name" value="Adhesin_E"/>
    <property type="match status" value="1"/>
</dbReference>
<evidence type="ECO:0000313" key="3">
    <source>
        <dbReference type="Proteomes" id="UP000228945"/>
    </source>
</evidence>
<sequence>MSRIFIVLAGWLIAAPALAQPLRPVEVGRFAKFMDLASIQRTGDAVTFRYLLVVDEDFEAGGQRFLGGWSYMSADCGRQVIDLTGFQSVRADRSEGPRTVDAQPSWPIAPGSVDELLAGMACDGARAENRPDAKTVDEAVTLGRKWLSEGP</sequence>
<dbReference type="EMBL" id="CP024201">
    <property type="protein sequence ID" value="ATQ43799.1"/>
    <property type="molecule type" value="Genomic_DNA"/>
</dbReference>
<dbReference type="RefSeq" id="WP_099623047.1">
    <property type="nucleotide sequence ID" value="NZ_CP024201.1"/>
</dbReference>
<feature type="domain" description="Surface-adhesin protein E-like" evidence="1">
    <location>
        <begin position="32"/>
        <end position="122"/>
    </location>
</feature>
<evidence type="ECO:0000259" key="1">
    <source>
        <dbReference type="Pfam" id="PF16747"/>
    </source>
</evidence>
<keyword evidence="3" id="KW-1185">Reference proteome</keyword>
<accession>A0A2D2B0M8</accession>
<name>A0A2D2B0M8_9CAUL</name>
<organism evidence="2 3">
    <name type="scientific">Caulobacter mirabilis</name>
    <dbReference type="NCBI Taxonomy" id="69666"/>
    <lineage>
        <taxon>Bacteria</taxon>
        <taxon>Pseudomonadati</taxon>
        <taxon>Pseudomonadota</taxon>
        <taxon>Alphaproteobacteria</taxon>
        <taxon>Caulobacterales</taxon>
        <taxon>Caulobacteraceae</taxon>
        <taxon>Caulobacter</taxon>
    </lineage>
</organism>
<dbReference type="InterPro" id="IPR031939">
    <property type="entry name" value="Adhesin_E-like"/>
</dbReference>
<protein>
    <recommendedName>
        <fullName evidence="1">Surface-adhesin protein E-like domain-containing protein</fullName>
    </recommendedName>
</protein>
<dbReference type="KEGG" id="cmb:CSW64_16055"/>
<dbReference type="AlphaFoldDB" id="A0A2D2B0M8"/>
<evidence type="ECO:0000313" key="2">
    <source>
        <dbReference type="EMBL" id="ATQ43799.1"/>
    </source>
</evidence>
<reference evidence="2 3" key="1">
    <citation type="submission" date="2017-10" db="EMBL/GenBank/DDBJ databases">
        <title>Genome sequence of Caulobacter mirabilis FWC38.</title>
        <authorList>
            <person name="Fiebig A."/>
            <person name="Crosson S."/>
        </authorList>
    </citation>
    <scope>NUCLEOTIDE SEQUENCE [LARGE SCALE GENOMIC DNA]</scope>
    <source>
        <strain evidence="2 3">FWC 38</strain>
    </source>
</reference>
<dbReference type="OrthoDB" id="7186447at2"/>
<gene>
    <name evidence="2" type="ORF">CSW64_16055</name>
</gene>
<proteinExistence type="predicted"/>